<organism evidence="1 2">
    <name type="scientific">Phlebia brevispora</name>
    <dbReference type="NCBI Taxonomy" id="194682"/>
    <lineage>
        <taxon>Eukaryota</taxon>
        <taxon>Fungi</taxon>
        <taxon>Dikarya</taxon>
        <taxon>Basidiomycota</taxon>
        <taxon>Agaricomycotina</taxon>
        <taxon>Agaricomycetes</taxon>
        <taxon>Polyporales</taxon>
        <taxon>Meruliaceae</taxon>
        <taxon>Phlebia</taxon>
    </lineage>
</organism>
<evidence type="ECO:0000313" key="2">
    <source>
        <dbReference type="Proteomes" id="UP001148662"/>
    </source>
</evidence>
<evidence type="ECO:0000313" key="1">
    <source>
        <dbReference type="EMBL" id="KAJ3558629.1"/>
    </source>
</evidence>
<reference evidence="1" key="1">
    <citation type="submission" date="2022-07" db="EMBL/GenBank/DDBJ databases">
        <title>Genome Sequence of Phlebia brevispora.</title>
        <authorList>
            <person name="Buettner E."/>
        </authorList>
    </citation>
    <scope>NUCLEOTIDE SEQUENCE</scope>
    <source>
        <strain evidence="1">MPL23</strain>
    </source>
</reference>
<comment type="caution">
    <text evidence="1">The sequence shown here is derived from an EMBL/GenBank/DDBJ whole genome shotgun (WGS) entry which is preliminary data.</text>
</comment>
<dbReference type="Proteomes" id="UP001148662">
    <property type="component" value="Unassembled WGS sequence"/>
</dbReference>
<name>A0ACC1TD33_9APHY</name>
<dbReference type="EMBL" id="JANHOG010000076">
    <property type="protein sequence ID" value="KAJ3558629.1"/>
    <property type="molecule type" value="Genomic_DNA"/>
</dbReference>
<accession>A0ACC1TD33</accession>
<sequence>MSTLEFETSIQPAQGFHFSITTKLSPDIPPECTAVNLRFTLPPSVFADPYELDLHRSAFSYHISALPDLELPTSAVDQADIVLDVNAAISSPPIVTVPVHARYGEAKDTGEDMFESIHIKYPKVTLLCQSKGVLPVTSTA</sequence>
<proteinExistence type="predicted"/>
<gene>
    <name evidence="1" type="ORF">NM688_g810</name>
</gene>
<protein>
    <submittedName>
        <fullName evidence="1">Uncharacterized protein</fullName>
    </submittedName>
</protein>
<keyword evidence="2" id="KW-1185">Reference proteome</keyword>